<dbReference type="Pfam" id="PF00563">
    <property type="entry name" value="EAL"/>
    <property type="match status" value="1"/>
</dbReference>
<dbReference type="CDD" id="cd00130">
    <property type="entry name" value="PAS"/>
    <property type="match status" value="2"/>
</dbReference>
<dbReference type="InterPro" id="IPR001610">
    <property type="entry name" value="PAC"/>
</dbReference>
<dbReference type="PROSITE" id="PS50887">
    <property type="entry name" value="GGDEF"/>
    <property type="match status" value="1"/>
</dbReference>
<dbReference type="PROSITE" id="PS50112">
    <property type="entry name" value="PAS"/>
    <property type="match status" value="2"/>
</dbReference>
<organism evidence="6 7">
    <name type="scientific">Tepidicella xavieri</name>
    <dbReference type="NCBI Taxonomy" id="360241"/>
    <lineage>
        <taxon>Bacteria</taxon>
        <taxon>Pseudomonadati</taxon>
        <taxon>Pseudomonadota</taxon>
        <taxon>Betaproteobacteria</taxon>
        <taxon>Burkholderiales</taxon>
        <taxon>Tepidicella</taxon>
    </lineage>
</organism>
<keyword evidence="7" id="KW-1185">Reference proteome</keyword>
<feature type="domain" description="EAL" evidence="4">
    <location>
        <begin position="870"/>
        <end position="1122"/>
    </location>
</feature>
<dbReference type="CDD" id="cd01948">
    <property type="entry name" value="EAL"/>
    <property type="match status" value="1"/>
</dbReference>
<evidence type="ECO:0000313" key="6">
    <source>
        <dbReference type="EMBL" id="TDQ44512.1"/>
    </source>
</evidence>
<dbReference type="CDD" id="cd01949">
    <property type="entry name" value="GGDEF"/>
    <property type="match status" value="1"/>
</dbReference>
<feature type="domain" description="PAC" evidence="3">
    <location>
        <begin position="513"/>
        <end position="567"/>
    </location>
</feature>
<evidence type="ECO:0000259" key="5">
    <source>
        <dbReference type="PROSITE" id="PS50887"/>
    </source>
</evidence>
<feature type="domain" description="PAS" evidence="2">
    <location>
        <begin position="434"/>
        <end position="505"/>
    </location>
</feature>
<dbReference type="InterPro" id="IPR000160">
    <property type="entry name" value="GGDEF_dom"/>
</dbReference>
<dbReference type="AlphaFoldDB" id="A0A4R6UEE8"/>
<dbReference type="PROSITE" id="PS50113">
    <property type="entry name" value="PAC"/>
    <property type="match status" value="2"/>
</dbReference>
<dbReference type="InterPro" id="IPR052155">
    <property type="entry name" value="Biofilm_reg_signaling"/>
</dbReference>
<dbReference type="NCBIfam" id="TIGR00254">
    <property type="entry name" value="GGDEF"/>
    <property type="match status" value="1"/>
</dbReference>
<name>A0A4R6UEE8_9BURK</name>
<keyword evidence="1" id="KW-0812">Transmembrane</keyword>
<dbReference type="SMART" id="SM00091">
    <property type="entry name" value="PAS"/>
    <property type="match status" value="2"/>
</dbReference>
<accession>A0A4R6UEE8</accession>
<dbReference type="InterPro" id="IPR043128">
    <property type="entry name" value="Rev_trsase/Diguanyl_cyclase"/>
</dbReference>
<dbReference type="EMBL" id="SNYL01000003">
    <property type="protein sequence ID" value="TDQ44512.1"/>
    <property type="molecule type" value="Genomic_DNA"/>
</dbReference>
<dbReference type="Pfam" id="PF00989">
    <property type="entry name" value="PAS"/>
    <property type="match status" value="2"/>
</dbReference>
<reference evidence="6 7" key="1">
    <citation type="submission" date="2019-03" db="EMBL/GenBank/DDBJ databases">
        <title>Genomic Encyclopedia of Type Strains, Phase IV (KMG-IV): sequencing the most valuable type-strain genomes for metagenomic binning, comparative biology and taxonomic classification.</title>
        <authorList>
            <person name="Goeker M."/>
        </authorList>
    </citation>
    <scope>NUCLEOTIDE SEQUENCE [LARGE SCALE GENOMIC DNA]</scope>
    <source>
        <strain evidence="6 7">DSM 19605</strain>
    </source>
</reference>
<dbReference type="OrthoDB" id="9813903at2"/>
<evidence type="ECO:0000259" key="4">
    <source>
        <dbReference type="PROSITE" id="PS50883"/>
    </source>
</evidence>
<feature type="domain" description="PAS" evidence="2">
    <location>
        <begin position="564"/>
        <end position="610"/>
    </location>
</feature>
<dbReference type="GO" id="GO:0006355">
    <property type="term" value="P:regulation of DNA-templated transcription"/>
    <property type="evidence" value="ECO:0007669"/>
    <property type="project" value="InterPro"/>
</dbReference>
<dbReference type="SUPFAM" id="SSF141868">
    <property type="entry name" value="EAL domain-like"/>
    <property type="match status" value="1"/>
</dbReference>
<evidence type="ECO:0000256" key="1">
    <source>
        <dbReference type="SAM" id="Phobius"/>
    </source>
</evidence>
<gene>
    <name evidence="6" type="ORF">DFR43_103256</name>
</gene>
<dbReference type="PROSITE" id="PS51257">
    <property type="entry name" value="PROKAR_LIPOPROTEIN"/>
    <property type="match status" value="1"/>
</dbReference>
<comment type="caution">
    <text evidence="6">The sequence shown here is derived from an EMBL/GenBank/DDBJ whole genome shotgun (WGS) entry which is preliminary data.</text>
</comment>
<evidence type="ECO:0000313" key="7">
    <source>
        <dbReference type="Proteomes" id="UP000295510"/>
    </source>
</evidence>
<dbReference type="InterPro" id="IPR035965">
    <property type="entry name" value="PAS-like_dom_sf"/>
</dbReference>
<dbReference type="SUPFAM" id="SSF55073">
    <property type="entry name" value="Nucleotide cyclase"/>
    <property type="match status" value="1"/>
</dbReference>
<feature type="transmembrane region" description="Helical" evidence="1">
    <location>
        <begin position="57"/>
        <end position="75"/>
    </location>
</feature>
<dbReference type="InterPro" id="IPR000014">
    <property type="entry name" value="PAS"/>
</dbReference>
<dbReference type="Gene3D" id="3.30.70.270">
    <property type="match status" value="1"/>
</dbReference>
<dbReference type="PANTHER" id="PTHR44757:SF2">
    <property type="entry name" value="BIOFILM ARCHITECTURE MAINTENANCE PROTEIN MBAA"/>
    <property type="match status" value="1"/>
</dbReference>
<dbReference type="InterPro" id="IPR035919">
    <property type="entry name" value="EAL_sf"/>
</dbReference>
<evidence type="ECO:0000259" key="2">
    <source>
        <dbReference type="PROSITE" id="PS50112"/>
    </source>
</evidence>
<feature type="domain" description="GGDEF" evidence="5">
    <location>
        <begin position="721"/>
        <end position="861"/>
    </location>
</feature>
<dbReference type="SMART" id="SM00086">
    <property type="entry name" value="PAC"/>
    <property type="match status" value="2"/>
</dbReference>
<feature type="domain" description="PAC" evidence="3">
    <location>
        <begin position="635"/>
        <end position="689"/>
    </location>
</feature>
<protein>
    <submittedName>
        <fullName evidence="6">PAS domain S-box-containing protein/diguanylate cyclase (GGDEF)-like protein</fullName>
    </submittedName>
</protein>
<dbReference type="RefSeq" id="WP_133596104.1">
    <property type="nucleotide sequence ID" value="NZ_SNYL01000003.1"/>
</dbReference>
<dbReference type="NCBIfam" id="TIGR00229">
    <property type="entry name" value="sensory_box"/>
    <property type="match status" value="2"/>
</dbReference>
<dbReference type="InterPro" id="IPR029787">
    <property type="entry name" value="Nucleotide_cyclase"/>
</dbReference>
<dbReference type="Gene3D" id="3.30.450.20">
    <property type="entry name" value="PAS domain"/>
    <property type="match status" value="2"/>
</dbReference>
<dbReference type="InterPro" id="IPR001633">
    <property type="entry name" value="EAL_dom"/>
</dbReference>
<dbReference type="Gene3D" id="3.20.20.450">
    <property type="entry name" value="EAL domain"/>
    <property type="match status" value="1"/>
</dbReference>
<dbReference type="PROSITE" id="PS50883">
    <property type="entry name" value="EAL"/>
    <property type="match status" value="1"/>
</dbReference>
<feature type="transmembrane region" description="Helical" evidence="1">
    <location>
        <begin position="16"/>
        <end position="36"/>
    </location>
</feature>
<dbReference type="SMART" id="SM00267">
    <property type="entry name" value="GGDEF"/>
    <property type="match status" value="1"/>
</dbReference>
<feature type="transmembrane region" description="Helical" evidence="1">
    <location>
        <begin position="100"/>
        <end position="120"/>
    </location>
</feature>
<dbReference type="Proteomes" id="UP000295510">
    <property type="component" value="Unassembled WGS sequence"/>
</dbReference>
<keyword evidence="1" id="KW-1133">Transmembrane helix</keyword>
<feature type="transmembrane region" description="Helical" evidence="1">
    <location>
        <begin position="390"/>
        <end position="409"/>
    </location>
</feature>
<sequence>MPRSSRRIPPFVSNRGQYALTVVLLYACFSALWILLSDKAVDWLLAEDLQQRLMAQTLKGWLFVAVTSILLYLALLRSTRSAPTWPGQEPEAETPPRETLPWLAIGLLAVTIVVVTGLNIHDRYREKRHDAENQLRAIGLSKAEQIAAWHRERWNEALGVQHSVGLPQYWLMWARESTPQARQGVQERLRRIALSGQFDRVEVIDAEGRGINDPEFTELSSAADLLSGVRKAIAAGQVQRDGPRLDADGQARLRFLAPIALSFERPAVVVMHLDLPPYFHPALKDWPLPGESAEAVLVAQRGEEVVFLSALKRLPDAAPHVIRPLSDPWLPSARVLRGEAAPGEMMDGRDYAGVPVYAMVLPVGDTGWWLLVKQDRSELMAEAVRGGLTIALSGILALFALGVGVYLYVQRRRLNWSARHIDELRAVRERLQASEARYRLLAENGSDVVWLLDLATERLLYISPSVERHLGYTPEEMLGKDLDDILTPESLAAVRKRLPERLRAFAAGDKSARSQTDRLEEVHRDGHRIPVEIVSTLITDAQGQPVQLQGVTRDITARQQAEAKILQLSQAMEQSPAGVILTDLQGRIEYVNAAFERMSGYTRQEVLGQNPRILRSGQTPHEVYEAMWRSLHAGETWHGEIVNRHKSGKDYVQAVTIAPVRDPSGHITHYLSVQLDITAQRHAEDMAHQLSWFDLLTGLPNRRHLLRELAETLSGDRRNHRLSALLLVNIDRFKTLNDALGHAAGDRLLKRLGERFSTLMRAGLVLAHLGADEFALLMHGNAADEDAVSQEAMRLAEVVHDLLKRPFSLPDRPDINVTASIGVTLLPHHFSDTPSEALRRADTALHRAKHGGGNQTAFFDAAMGQAAGRRFAIEQDLRRGLSAGELRLYLQPQATATGEVVSAEALVRWAHPEQGLLPPGVFIPVAEDSGLIAPLGQWVLREVCQHLGQLRREGLRLPIAVNISPQQFHQTRFTPDLLDLLQATGAAPEDLILEITESVVVERIDDVIERMKALNRHGVRFSIDDFGTGYSSLSYLKSLPIHEIKIDRSFVQDAPHDQSDAALVEAILSVARHLQLRVVAEGVETPEHAAFFRNHAEVLLQGYLFGRPEPAADMIARWRQGRRSPSTGPAGGSGA</sequence>
<proteinExistence type="predicted"/>
<dbReference type="InterPro" id="IPR013767">
    <property type="entry name" value="PAS_fold"/>
</dbReference>
<dbReference type="SUPFAM" id="SSF55785">
    <property type="entry name" value="PYP-like sensor domain (PAS domain)"/>
    <property type="match status" value="2"/>
</dbReference>
<keyword evidence="1" id="KW-0472">Membrane</keyword>
<dbReference type="PANTHER" id="PTHR44757">
    <property type="entry name" value="DIGUANYLATE CYCLASE DGCP"/>
    <property type="match status" value="1"/>
</dbReference>
<evidence type="ECO:0000259" key="3">
    <source>
        <dbReference type="PROSITE" id="PS50113"/>
    </source>
</evidence>
<dbReference type="Pfam" id="PF00990">
    <property type="entry name" value="GGDEF"/>
    <property type="match status" value="1"/>
</dbReference>
<dbReference type="SMART" id="SM00052">
    <property type="entry name" value="EAL"/>
    <property type="match status" value="1"/>
</dbReference>
<dbReference type="InterPro" id="IPR000700">
    <property type="entry name" value="PAS-assoc_C"/>
</dbReference>